<protein>
    <submittedName>
        <fullName evidence="2">C6 transcription factor</fullName>
    </submittedName>
</protein>
<accession>A0A8H3WCE3</accession>
<reference evidence="2 3" key="1">
    <citation type="submission" date="2019-12" db="EMBL/GenBank/DDBJ databases">
        <title>A genome sequence resource for the geographically widespread anthracnose pathogen Colletotrichum asianum.</title>
        <authorList>
            <person name="Meng Y."/>
        </authorList>
    </citation>
    <scope>NUCLEOTIDE SEQUENCE [LARGE SCALE GENOMIC DNA]</scope>
    <source>
        <strain evidence="2 3">ICMP 18580</strain>
    </source>
</reference>
<dbReference type="OrthoDB" id="3364175at2759"/>
<evidence type="ECO:0000256" key="1">
    <source>
        <dbReference type="SAM" id="MobiDB-lite"/>
    </source>
</evidence>
<proteinExistence type="predicted"/>
<evidence type="ECO:0000313" key="3">
    <source>
        <dbReference type="Proteomes" id="UP000434172"/>
    </source>
</evidence>
<dbReference type="AlphaFoldDB" id="A0A8H3WCE3"/>
<keyword evidence="3" id="KW-1185">Reference proteome</keyword>
<dbReference type="Proteomes" id="UP000434172">
    <property type="component" value="Unassembled WGS sequence"/>
</dbReference>
<gene>
    <name evidence="2" type="ORF">GQ607_009061</name>
</gene>
<name>A0A8H3WCE3_9PEZI</name>
<feature type="non-terminal residue" evidence="2">
    <location>
        <position position="1"/>
    </location>
</feature>
<evidence type="ECO:0000313" key="2">
    <source>
        <dbReference type="EMBL" id="KAF0323615.1"/>
    </source>
</evidence>
<dbReference type="EMBL" id="WOWK01000050">
    <property type="protein sequence ID" value="KAF0323615.1"/>
    <property type="molecule type" value="Genomic_DNA"/>
</dbReference>
<sequence length="238" mass="26990">MLPQQDGMQLLFQSRQDSCPGKFILNRRLRQSERRVKSLETAWSQFLPQVDLSHAIEASSNDDNRRTTSELSASELSTIPTGNGATGIGTDYASRNMSSDVRNSRCIRDDRFHSPPDLEFDTIEALEWDETVEQNILTDGIGSLSLQTKASGYMGPQSGNALLRHLHSVVHFLSEGEADLDFSSFPVDPETSQETQALIHFHGFRNECLDWYFQHFHKAYPLLHEGFFRAQFMGKFSI</sequence>
<organism evidence="2 3">
    <name type="scientific">Colletotrichum asianum</name>
    <dbReference type="NCBI Taxonomy" id="702518"/>
    <lineage>
        <taxon>Eukaryota</taxon>
        <taxon>Fungi</taxon>
        <taxon>Dikarya</taxon>
        <taxon>Ascomycota</taxon>
        <taxon>Pezizomycotina</taxon>
        <taxon>Sordariomycetes</taxon>
        <taxon>Hypocreomycetidae</taxon>
        <taxon>Glomerellales</taxon>
        <taxon>Glomerellaceae</taxon>
        <taxon>Colletotrichum</taxon>
        <taxon>Colletotrichum gloeosporioides species complex</taxon>
    </lineage>
</organism>
<feature type="region of interest" description="Disordered" evidence="1">
    <location>
        <begin position="57"/>
        <end position="91"/>
    </location>
</feature>
<feature type="compositionally biased region" description="Low complexity" evidence="1">
    <location>
        <begin position="69"/>
        <end position="78"/>
    </location>
</feature>
<comment type="caution">
    <text evidence="2">The sequence shown here is derived from an EMBL/GenBank/DDBJ whole genome shotgun (WGS) entry which is preliminary data.</text>
</comment>